<protein>
    <submittedName>
        <fullName evidence="3">Cro regulatory protein</fullName>
    </submittedName>
</protein>
<dbReference type="PROSITE" id="PS50943">
    <property type="entry name" value="HTH_CROC1"/>
    <property type="match status" value="1"/>
</dbReference>
<reference evidence="3 4" key="1">
    <citation type="submission" date="2012-07" db="EMBL/GenBank/DDBJ databases">
        <authorList>
            <person name="Moroni P."/>
            <person name="Richards V.P."/>
            <person name="Durkin S.A.S."/>
            <person name="Kim M."/>
            <person name="Pavinski Bitar P.D."/>
            <person name="Stanhope M.J."/>
            <person name="Town C.D."/>
            <person name="Zadoks R.N."/>
            <person name="Venter J.C."/>
        </authorList>
    </citation>
    <scope>NUCLEOTIDE SEQUENCE [LARGE SCALE GENOMIC DNA]</scope>
    <source>
        <strain evidence="3 4">MRI Z1-216</strain>
    </source>
</reference>
<evidence type="ECO:0000313" key="3">
    <source>
        <dbReference type="EMBL" id="EPU43181.1"/>
    </source>
</evidence>
<dbReference type="SMART" id="SM00530">
    <property type="entry name" value="HTH_XRE"/>
    <property type="match status" value="1"/>
</dbReference>
<comment type="caution">
    <text evidence="3">The sequence shown here is derived from an EMBL/GenBank/DDBJ whole genome shotgun (WGS) entry which is preliminary data.</text>
</comment>
<organism evidence="3 4">
    <name type="scientific">Streptococcus agalactiae MRI Z1-216</name>
    <dbReference type="NCBI Taxonomy" id="1154879"/>
    <lineage>
        <taxon>Bacteria</taxon>
        <taxon>Bacillati</taxon>
        <taxon>Bacillota</taxon>
        <taxon>Bacilli</taxon>
        <taxon>Lactobacillales</taxon>
        <taxon>Streptococcaceae</taxon>
        <taxon>Streptococcus</taxon>
    </lineage>
</organism>
<evidence type="ECO:0000256" key="1">
    <source>
        <dbReference type="ARBA" id="ARBA00023125"/>
    </source>
</evidence>
<dbReference type="CDD" id="cd00093">
    <property type="entry name" value="HTH_XRE"/>
    <property type="match status" value="1"/>
</dbReference>
<dbReference type="PANTHER" id="PTHR46558:SF11">
    <property type="entry name" value="HTH-TYPE TRANSCRIPTIONAL REGULATOR XRE"/>
    <property type="match status" value="1"/>
</dbReference>
<evidence type="ECO:0000259" key="2">
    <source>
        <dbReference type="PROSITE" id="PS50943"/>
    </source>
</evidence>
<dbReference type="Gene3D" id="1.10.260.40">
    <property type="entry name" value="lambda repressor-like DNA-binding domains"/>
    <property type="match status" value="1"/>
</dbReference>
<proteinExistence type="predicted"/>
<evidence type="ECO:0000313" key="4">
    <source>
        <dbReference type="Proteomes" id="UP000015176"/>
    </source>
</evidence>
<name>A0AAD2WY32_STRAG</name>
<dbReference type="SUPFAM" id="SSF47413">
    <property type="entry name" value="lambda repressor-like DNA-binding domains"/>
    <property type="match status" value="1"/>
</dbReference>
<dbReference type="AlphaFoldDB" id="A0AAD2WY32"/>
<dbReference type="GO" id="GO:0003677">
    <property type="term" value="F:DNA binding"/>
    <property type="evidence" value="ECO:0007669"/>
    <property type="project" value="UniProtKB-KW"/>
</dbReference>
<accession>A0AAD2WY32</accession>
<dbReference type="InterPro" id="IPR010982">
    <property type="entry name" value="Lambda_DNA-bd_dom_sf"/>
</dbReference>
<sequence>MRKRMKLKELRQAKGMTQEELAKVIDVNVRSVNRWEKGQSDIYLQKAIKIARFFEISLDEFVK</sequence>
<dbReference type="PANTHER" id="PTHR46558">
    <property type="entry name" value="TRACRIPTIONAL REGULATORY PROTEIN-RELATED-RELATED"/>
    <property type="match status" value="1"/>
</dbReference>
<gene>
    <name evidence="3" type="ORF">SAG0164_11755</name>
</gene>
<dbReference type="Proteomes" id="UP000015176">
    <property type="component" value="Unassembled WGS sequence"/>
</dbReference>
<dbReference type="InterPro" id="IPR001387">
    <property type="entry name" value="Cro/C1-type_HTH"/>
</dbReference>
<dbReference type="EMBL" id="ALSF01000013">
    <property type="protein sequence ID" value="EPU43181.1"/>
    <property type="molecule type" value="Genomic_DNA"/>
</dbReference>
<feature type="domain" description="HTH cro/C1-type" evidence="2">
    <location>
        <begin position="7"/>
        <end position="61"/>
    </location>
</feature>
<dbReference type="Pfam" id="PF01381">
    <property type="entry name" value="HTH_3"/>
    <property type="match status" value="1"/>
</dbReference>
<keyword evidence="1" id="KW-0238">DNA-binding</keyword>